<dbReference type="Gene3D" id="3.90.1150.10">
    <property type="entry name" value="Aspartate Aminotransferase, domain 1"/>
    <property type="match status" value="1"/>
</dbReference>
<dbReference type="AlphaFoldDB" id="A0A369WSK7"/>
<dbReference type="InterPro" id="IPR015424">
    <property type="entry name" value="PyrdxlP-dep_Trfase"/>
</dbReference>
<evidence type="ECO:0000256" key="4">
    <source>
        <dbReference type="RuleBase" id="RU003560"/>
    </source>
</evidence>
<keyword evidence="3 4" id="KW-0663">Pyridoxal phosphate</keyword>
<keyword evidence="6" id="KW-0032">Aminotransferase</keyword>
<dbReference type="InterPro" id="IPR005814">
    <property type="entry name" value="Aminotrans_3"/>
</dbReference>
<protein>
    <submittedName>
        <fullName evidence="6">Aspartate aminotransferase family protein</fullName>
    </submittedName>
</protein>
<sequence length="458" mass="50149">MKDNSTLSNNPRMAHIHANGGHEAKETELIERRGKHFAGSFLFYHDPVHLVRGEGVYLYDAQGNEYLDFYNNVQSMGHANPKVVEAIREQAGILTTHTRYLNEKVIEFAEEAASTLPDALEVCLFVCTGTEACELAVRIARSVTGSNGLIVMENSYHGNSKLVTEMSTAYPETLRGDTPHIEAIEPPNTYRGSFRLDGDNDQLLGQQYADLAESAIDKLQRRDQGLAAFVCDSIFDSNGALDAPQDYFQKLSDKVHSAGGLMIADEVQAGVCRTGTFWGFEQYDFVPDIVFTGKPLGAGFPVAAVFTTRQIADKWASQDMYFNTFGGNPVASAAGKAVLQFAKEQNMTEHVQAVGAYLQTQLVELADKHPIIGNVQGKGLFLGIDLVKDRATREPASELAAKIPDAMKQKGVLIGLTGAFGNCLKFRPPLVVEKPDIDRVIVALDEVLSELSDNKDNR</sequence>
<evidence type="ECO:0000256" key="2">
    <source>
        <dbReference type="ARBA" id="ARBA00008954"/>
    </source>
</evidence>
<dbReference type="CDD" id="cd00610">
    <property type="entry name" value="OAT_like"/>
    <property type="match status" value="1"/>
</dbReference>
<dbReference type="PROSITE" id="PS00600">
    <property type="entry name" value="AA_TRANSFER_CLASS_3"/>
    <property type="match status" value="1"/>
</dbReference>
<dbReference type="InterPro" id="IPR015422">
    <property type="entry name" value="PyrdxlP-dep_Trfase_small"/>
</dbReference>
<evidence type="ECO:0000256" key="5">
    <source>
        <dbReference type="SAM" id="MobiDB-lite"/>
    </source>
</evidence>
<dbReference type="EMBL" id="QQOH01000001">
    <property type="protein sequence ID" value="RDE24657.1"/>
    <property type="molecule type" value="Genomic_DNA"/>
</dbReference>
<dbReference type="Proteomes" id="UP000253769">
    <property type="component" value="Unassembled WGS sequence"/>
</dbReference>
<feature type="region of interest" description="Disordered" evidence="5">
    <location>
        <begin position="1"/>
        <end position="24"/>
    </location>
</feature>
<keyword evidence="7" id="KW-1185">Reference proteome</keyword>
<dbReference type="Pfam" id="PF00202">
    <property type="entry name" value="Aminotran_3"/>
    <property type="match status" value="1"/>
</dbReference>
<dbReference type="SUPFAM" id="SSF53383">
    <property type="entry name" value="PLP-dependent transferases"/>
    <property type="match status" value="1"/>
</dbReference>
<dbReference type="InterPro" id="IPR015421">
    <property type="entry name" value="PyrdxlP-dep_Trfase_major"/>
</dbReference>
<evidence type="ECO:0000313" key="6">
    <source>
        <dbReference type="EMBL" id="RDE24657.1"/>
    </source>
</evidence>
<dbReference type="InterPro" id="IPR049704">
    <property type="entry name" value="Aminotrans_3_PPA_site"/>
</dbReference>
<name>A0A369WSK7_9GAMM</name>
<dbReference type="PANTHER" id="PTHR45688">
    <property type="match status" value="1"/>
</dbReference>
<evidence type="ECO:0000256" key="3">
    <source>
        <dbReference type="ARBA" id="ARBA00022898"/>
    </source>
</evidence>
<comment type="caution">
    <text evidence="6">The sequence shown here is derived from an EMBL/GenBank/DDBJ whole genome shotgun (WGS) entry which is preliminary data.</text>
</comment>
<dbReference type="Gene3D" id="3.40.640.10">
    <property type="entry name" value="Type I PLP-dependent aspartate aminotransferase-like (Major domain)"/>
    <property type="match status" value="1"/>
</dbReference>
<dbReference type="PANTHER" id="PTHR45688:SF13">
    <property type="entry name" value="ALANINE--GLYOXYLATE AMINOTRANSFERASE 2-LIKE"/>
    <property type="match status" value="1"/>
</dbReference>
<gene>
    <name evidence="6" type="ORF">DV711_03450</name>
</gene>
<dbReference type="GO" id="GO:0008483">
    <property type="term" value="F:transaminase activity"/>
    <property type="evidence" value="ECO:0007669"/>
    <property type="project" value="UniProtKB-KW"/>
</dbReference>
<feature type="compositionally biased region" description="Polar residues" evidence="5">
    <location>
        <begin position="1"/>
        <end position="11"/>
    </location>
</feature>
<organism evidence="6 7">
    <name type="scientific">Motiliproteus coralliicola</name>
    <dbReference type="NCBI Taxonomy" id="2283196"/>
    <lineage>
        <taxon>Bacteria</taxon>
        <taxon>Pseudomonadati</taxon>
        <taxon>Pseudomonadota</taxon>
        <taxon>Gammaproteobacteria</taxon>
        <taxon>Oceanospirillales</taxon>
        <taxon>Oceanospirillaceae</taxon>
        <taxon>Motiliproteus</taxon>
    </lineage>
</organism>
<proteinExistence type="inferred from homology"/>
<evidence type="ECO:0000256" key="1">
    <source>
        <dbReference type="ARBA" id="ARBA00001933"/>
    </source>
</evidence>
<comment type="cofactor">
    <cofactor evidence="1">
        <name>pyridoxal 5'-phosphate</name>
        <dbReference type="ChEBI" id="CHEBI:597326"/>
    </cofactor>
</comment>
<reference evidence="6 7" key="1">
    <citation type="submission" date="2018-07" db="EMBL/GenBank/DDBJ databases">
        <title>Motiliproteus coralliicola sp. nov., a bacterium isolated from Coral.</title>
        <authorList>
            <person name="Wang G."/>
        </authorList>
    </citation>
    <scope>NUCLEOTIDE SEQUENCE [LARGE SCALE GENOMIC DNA]</scope>
    <source>
        <strain evidence="6 7">C34</strain>
    </source>
</reference>
<dbReference type="GO" id="GO:0030170">
    <property type="term" value="F:pyridoxal phosphate binding"/>
    <property type="evidence" value="ECO:0007669"/>
    <property type="project" value="InterPro"/>
</dbReference>
<keyword evidence="6" id="KW-0808">Transferase</keyword>
<comment type="similarity">
    <text evidence="2 4">Belongs to the class-III pyridoxal-phosphate-dependent aminotransferase family.</text>
</comment>
<dbReference type="PIRSF" id="PIRSF000521">
    <property type="entry name" value="Transaminase_4ab_Lys_Orn"/>
    <property type="match status" value="1"/>
</dbReference>
<accession>A0A369WSK7</accession>
<dbReference type="RefSeq" id="WP_114694243.1">
    <property type="nucleotide sequence ID" value="NZ_QQOH01000001.1"/>
</dbReference>
<dbReference type="OrthoDB" id="9801052at2"/>
<evidence type="ECO:0000313" key="7">
    <source>
        <dbReference type="Proteomes" id="UP000253769"/>
    </source>
</evidence>